<evidence type="ECO:0000313" key="2">
    <source>
        <dbReference type="Proteomes" id="UP001603857"/>
    </source>
</evidence>
<keyword evidence="2" id="KW-1185">Reference proteome</keyword>
<dbReference type="EMBL" id="JBGMDY010000010">
    <property type="protein sequence ID" value="KAL2320110.1"/>
    <property type="molecule type" value="Genomic_DNA"/>
</dbReference>
<comment type="caution">
    <text evidence="1">The sequence shown here is derived from an EMBL/GenBank/DDBJ whole genome shotgun (WGS) entry which is preliminary data.</text>
</comment>
<name>A0ABD1L9D0_9FABA</name>
<gene>
    <name evidence="1" type="ORF">Fmac_029079</name>
</gene>
<sequence>MASASQSSISQLLSNAITEKHDDSKYFRWKQHVEPVIKVNKLQRFVVNPVVMPRYLIEEDCKLDCVNPKYEAWEFSRPNVTLASIYFL</sequence>
<accession>A0ABD1L9D0</accession>
<dbReference type="AlphaFoldDB" id="A0ABD1L9D0"/>
<proteinExistence type="predicted"/>
<protein>
    <submittedName>
        <fullName evidence="1">Uncharacterized protein</fullName>
    </submittedName>
</protein>
<organism evidence="1 2">
    <name type="scientific">Flemingia macrophylla</name>
    <dbReference type="NCBI Taxonomy" id="520843"/>
    <lineage>
        <taxon>Eukaryota</taxon>
        <taxon>Viridiplantae</taxon>
        <taxon>Streptophyta</taxon>
        <taxon>Embryophyta</taxon>
        <taxon>Tracheophyta</taxon>
        <taxon>Spermatophyta</taxon>
        <taxon>Magnoliopsida</taxon>
        <taxon>eudicotyledons</taxon>
        <taxon>Gunneridae</taxon>
        <taxon>Pentapetalae</taxon>
        <taxon>rosids</taxon>
        <taxon>fabids</taxon>
        <taxon>Fabales</taxon>
        <taxon>Fabaceae</taxon>
        <taxon>Papilionoideae</taxon>
        <taxon>50 kb inversion clade</taxon>
        <taxon>NPAAA clade</taxon>
        <taxon>indigoferoid/millettioid clade</taxon>
        <taxon>Phaseoleae</taxon>
        <taxon>Flemingia</taxon>
    </lineage>
</organism>
<dbReference type="Proteomes" id="UP001603857">
    <property type="component" value="Unassembled WGS sequence"/>
</dbReference>
<reference evidence="1 2" key="1">
    <citation type="submission" date="2024-08" db="EMBL/GenBank/DDBJ databases">
        <title>Insights into the chromosomal genome structure of Flemingia macrophylla.</title>
        <authorList>
            <person name="Ding Y."/>
            <person name="Zhao Y."/>
            <person name="Bi W."/>
            <person name="Wu M."/>
            <person name="Zhao G."/>
            <person name="Gong Y."/>
            <person name="Li W."/>
            <person name="Zhang P."/>
        </authorList>
    </citation>
    <scope>NUCLEOTIDE SEQUENCE [LARGE SCALE GENOMIC DNA]</scope>
    <source>
        <strain evidence="1">DYQJB</strain>
        <tissue evidence="1">Leaf</tissue>
    </source>
</reference>
<evidence type="ECO:0000313" key="1">
    <source>
        <dbReference type="EMBL" id="KAL2320110.1"/>
    </source>
</evidence>